<dbReference type="Gene3D" id="3.30.700.10">
    <property type="entry name" value="Glycoprotein, Type 4 Pilin"/>
    <property type="match status" value="1"/>
</dbReference>
<dbReference type="InterPro" id="IPR012902">
    <property type="entry name" value="N_methyl_site"/>
</dbReference>
<dbReference type="Pfam" id="PF07963">
    <property type="entry name" value="N_methyl"/>
    <property type="match status" value="1"/>
</dbReference>
<organism evidence="11 12">
    <name type="scientific">Wohlfahrtiimonas larvae</name>
    <dbReference type="NCBI Taxonomy" id="1157986"/>
    <lineage>
        <taxon>Bacteria</taxon>
        <taxon>Pseudomonadati</taxon>
        <taxon>Pseudomonadota</taxon>
        <taxon>Gammaproteobacteria</taxon>
        <taxon>Cardiobacteriales</taxon>
        <taxon>Ignatzschineriaceae</taxon>
        <taxon>Wohlfahrtiimonas</taxon>
    </lineage>
</organism>
<dbReference type="SUPFAM" id="SSF54523">
    <property type="entry name" value="Pili subunits"/>
    <property type="match status" value="1"/>
</dbReference>
<keyword evidence="8 9" id="KW-0281">Fimbrium</keyword>
<gene>
    <name evidence="11" type="ORF">GCM10023338_19100</name>
</gene>
<protein>
    <submittedName>
        <fullName evidence="11">Pilin</fullName>
    </submittedName>
</protein>
<proteinExistence type="inferred from homology"/>
<evidence type="ECO:0000256" key="1">
    <source>
        <dbReference type="ARBA" id="ARBA00004167"/>
    </source>
</evidence>
<dbReference type="PROSITE" id="PS00409">
    <property type="entry name" value="PROKAR_NTER_METHYL"/>
    <property type="match status" value="1"/>
</dbReference>
<accession>A0ABP9MYX1</accession>
<name>A0ABP9MYX1_9GAMM</name>
<dbReference type="InterPro" id="IPR001082">
    <property type="entry name" value="Pilin"/>
</dbReference>
<evidence type="ECO:0000256" key="7">
    <source>
        <dbReference type="ARBA" id="ARBA00023136"/>
    </source>
</evidence>
<evidence type="ECO:0000313" key="11">
    <source>
        <dbReference type="EMBL" id="GAA5102170.1"/>
    </source>
</evidence>
<keyword evidence="7 10" id="KW-0472">Membrane</keyword>
<evidence type="ECO:0000256" key="9">
    <source>
        <dbReference type="RuleBase" id="RU000389"/>
    </source>
</evidence>
<dbReference type="InterPro" id="IPR045584">
    <property type="entry name" value="Pilin-like"/>
</dbReference>
<dbReference type="RefSeq" id="WP_171973697.1">
    <property type="nucleotide sequence ID" value="NZ_BAABKE010000006.1"/>
</dbReference>
<sequence>MKHKGFTLIELMIVVAVIGILSMFALPAYQNYTKRTYISEGLTLAGIAKLAIVETFSATGEWPLSNEEAGLPAPTELTGQAVDAMGIVDVRNFGGAQSISSIVIRYNEKVIKNLIFSQSSQDFRNAVVIVPTLTGDADRFASYRWECFTYDQHSIQLQWLPSACRKEIKSV</sequence>
<dbReference type="EMBL" id="BAABKE010000006">
    <property type="protein sequence ID" value="GAA5102170.1"/>
    <property type="molecule type" value="Genomic_DNA"/>
</dbReference>
<keyword evidence="6 10" id="KW-1133">Transmembrane helix</keyword>
<evidence type="ECO:0000256" key="3">
    <source>
        <dbReference type="ARBA" id="ARBA00005233"/>
    </source>
</evidence>
<dbReference type="Pfam" id="PF00114">
    <property type="entry name" value="Pilin"/>
    <property type="match status" value="1"/>
</dbReference>
<dbReference type="PANTHER" id="PTHR30093">
    <property type="entry name" value="GENERAL SECRETION PATHWAY PROTEIN G"/>
    <property type="match status" value="1"/>
</dbReference>
<dbReference type="NCBIfam" id="TIGR02532">
    <property type="entry name" value="IV_pilin_GFxxxE"/>
    <property type="match status" value="1"/>
</dbReference>
<evidence type="ECO:0000256" key="5">
    <source>
        <dbReference type="ARBA" id="ARBA00022692"/>
    </source>
</evidence>
<evidence type="ECO:0000256" key="6">
    <source>
        <dbReference type="ARBA" id="ARBA00022989"/>
    </source>
</evidence>
<keyword evidence="5 10" id="KW-0812">Transmembrane</keyword>
<dbReference type="Proteomes" id="UP001500631">
    <property type="component" value="Unassembled WGS sequence"/>
</dbReference>
<evidence type="ECO:0000256" key="10">
    <source>
        <dbReference type="SAM" id="Phobius"/>
    </source>
</evidence>
<comment type="subcellular location">
    <subcellularLocation>
        <location evidence="2">Fimbrium</location>
    </subcellularLocation>
    <subcellularLocation>
        <location evidence="1">Membrane</location>
        <topology evidence="1">Single-pass membrane protein</topology>
    </subcellularLocation>
</comment>
<keyword evidence="4" id="KW-0488">Methylation</keyword>
<evidence type="ECO:0000256" key="4">
    <source>
        <dbReference type="ARBA" id="ARBA00022481"/>
    </source>
</evidence>
<keyword evidence="12" id="KW-1185">Reference proteome</keyword>
<feature type="transmembrane region" description="Helical" evidence="10">
    <location>
        <begin position="6"/>
        <end position="29"/>
    </location>
</feature>
<evidence type="ECO:0000256" key="2">
    <source>
        <dbReference type="ARBA" id="ARBA00004561"/>
    </source>
</evidence>
<evidence type="ECO:0000256" key="8">
    <source>
        <dbReference type="ARBA" id="ARBA00023263"/>
    </source>
</evidence>
<comment type="similarity">
    <text evidence="3 9">Belongs to the N-Me-Phe pilin family.</text>
</comment>
<evidence type="ECO:0000313" key="12">
    <source>
        <dbReference type="Proteomes" id="UP001500631"/>
    </source>
</evidence>
<reference evidence="12" key="1">
    <citation type="journal article" date="2019" name="Int. J. Syst. Evol. Microbiol.">
        <title>The Global Catalogue of Microorganisms (GCM) 10K type strain sequencing project: providing services to taxonomists for standard genome sequencing and annotation.</title>
        <authorList>
            <consortium name="The Broad Institute Genomics Platform"/>
            <consortium name="The Broad Institute Genome Sequencing Center for Infectious Disease"/>
            <person name="Wu L."/>
            <person name="Ma J."/>
        </authorList>
    </citation>
    <scope>NUCLEOTIDE SEQUENCE [LARGE SCALE GENOMIC DNA]</scope>
    <source>
        <strain evidence="12">JCM 18424</strain>
    </source>
</reference>
<dbReference type="PANTHER" id="PTHR30093:SF34">
    <property type="entry name" value="PREPILIN PEPTIDASE-DEPENDENT PROTEIN D"/>
    <property type="match status" value="1"/>
</dbReference>
<comment type="caution">
    <text evidence="11">The sequence shown here is derived from an EMBL/GenBank/DDBJ whole genome shotgun (WGS) entry which is preliminary data.</text>
</comment>